<accession>A0AAD9CYL0</accession>
<feature type="domain" description="YCII-related" evidence="1">
    <location>
        <begin position="3"/>
        <end position="99"/>
    </location>
</feature>
<reference evidence="2" key="1">
    <citation type="submission" date="2023-02" db="EMBL/GenBank/DDBJ databases">
        <title>Identification and recombinant expression of a fungal hydrolase from Papiliotrema laurentii that hydrolyzes apple cutin and clears colloidal polyester polyurethane.</title>
        <authorList>
            <consortium name="DOE Joint Genome Institute"/>
            <person name="Roman V.A."/>
            <person name="Bojanowski C."/>
            <person name="Crable B.R."/>
            <person name="Wagner D.N."/>
            <person name="Hung C.S."/>
            <person name="Nadeau L.J."/>
            <person name="Schratz L."/>
            <person name="Haridas S."/>
            <person name="Pangilinan J."/>
            <person name="Lipzen A."/>
            <person name="Na H."/>
            <person name="Yan M."/>
            <person name="Ng V."/>
            <person name="Grigoriev I.V."/>
            <person name="Spatafora J.W."/>
            <person name="Barlow D."/>
            <person name="Biffinger J."/>
            <person name="Kelley-Loughnane N."/>
            <person name="Varaljay V.A."/>
            <person name="Crookes-Goodson W.J."/>
        </authorList>
    </citation>
    <scope>NUCLEOTIDE SEQUENCE</scope>
    <source>
        <strain evidence="2">5307AH</strain>
    </source>
</reference>
<dbReference type="InterPro" id="IPR051807">
    <property type="entry name" value="Sec-metab_biosynth-assoc"/>
</dbReference>
<name>A0AAD9CYL0_PAPLA</name>
<keyword evidence="3" id="KW-1185">Reference proteome</keyword>
<organism evidence="2 3">
    <name type="scientific">Papiliotrema laurentii</name>
    <name type="common">Cryptococcus laurentii</name>
    <dbReference type="NCBI Taxonomy" id="5418"/>
    <lineage>
        <taxon>Eukaryota</taxon>
        <taxon>Fungi</taxon>
        <taxon>Dikarya</taxon>
        <taxon>Basidiomycota</taxon>
        <taxon>Agaricomycotina</taxon>
        <taxon>Tremellomycetes</taxon>
        <taxon>Tremellales</taxon>
        <taxon>Rhynchogastremaceae</taxon>
        <taxon>Papiliotrema</taxon>
    </lineage>
</organism>
<dbReference type="AlphaFoldDB" id="A0AAD9CYL0"/>
<dbReference type="Proteomes" id="UP001182556">
    <property type="component" value="Unassembled WGS sequence"/>
</dbReference>
<sequence>MPRFLVYCPDLPDVLEKRMTVRPQHVERAKSDLEGGINVYGGALLPRPNTPARSRPVPAGAENYNGSFMVYVMDRYDDVWDRLKEDIYWKSGVWDTEKIIVEELIG</sequence>
<dbReference type="InterPro" id="IPR005545">
    <property type="entry name" value="YCII"/>
</dbReference>
<dbReference type="PANTHER" id="PTHR33606:SF3">
    <property type="entry name" value="PROTEIN YCII"/>
    <property type="match status" value="1"/>
</dbReference>
<dbReference type="InterPro" id="IPR011008">
    <property type="entry name" value="Dimeric_a/b-barrel"/>
</dbReference>
<evidence type="ECO:0000313" key="3">
    <source>
        <dbReference type="Proteomes" id="UP001182556"/>
    </source>
</evidence>
<evidence type="ECO:0000259" key="1">
    <source>
        <dbReference type="Pfam" id="PF03795"/>
    </source>
</evidence>
<dbReference type="PANTHER" id="PTHR33606">
    <property type="entry name" value="PROTEIN YCII"/>
    <property type="match status" value="1"/>
</dbReference>
<comment type="caution">
    <text evidence="2">The sequence shown here is derived from an EMBL/GenBank/DDBJ whole genome shotgun (WGS) entry which is preliminary data.</text>
</comment>
<gene>
    <name evidence="2" type="ORF">DB88DRAFT_371185</name>
</gene>
<dbReference type="EMBL" id="JAODAN010000008">
    <property type="protein sequence ID" value="KAK1922818.1"/>
    <property type="molecule type" value="Genomic_DNA"/>
</dbReference>
<protein>
    <recommendedName>
        <fullName evidence="1">YCII-related domain-containing protein</fullName>
    </recommendedName>
</protein>
<dbReference type="Gene3D" id="3.30.70.1060">
    <property type="entry name" value="Dimeric alpha+beta barrel"/>
    <property type="match status" value="1"/>
</dbReference>
<proteinExistence type="predicted"/>
<evidence type="ECO:0000313" key="2">
    <source>
        <dbReference type="EMBL" id="KAK1922818.1"/>
    </source>
</evidence>
<dbReference type="SUPFAM" id="SSF54909">
    <property type="entry name" value="Dimeric alpha+beta barrel"/>
    <property type="match status" value="1"/>
</dbReference>
<dbReference type="Pfam" id="PF03795">
    <property type="entry name" value="YCII"/>
    <property type="match status" value="1"/>
</dbReference>